<dbReference type="GO" id="GO:0006313">
    <property type="term" value="P:DNA transposition"/>
    <property type="evidence" value="ECO:0007669"/>
    <property type="project" value="InterPro"/>
</dbReference>
<dbReference type="Pfam" id="PF01498">
    <property type="entry name" value="HTH_Tnp_Tc3_2"/>
    <property type="match status" value="1"/>
</dbReference>
<proteinExistence type="predicted"/>
<dbReference type="InterPro" id="IPR002492">
    <property type="entry name" value="Transposase_Tc1-like"/>
</dbReference>
<dbReference type="InterPro" id="IPR036397">
    <property type="entry name" value="RNaseH_sf"/>
</dbReference>
<evidence type="ECO:0000313" key="4">
    <source>
        <dbReference type="FlyBase" id="FBgn0044055"/>
    </source>
</evidence>
<evidence type="ECO:0000313" key="2">
    <source>
        <dbReference type="EMBL" id="CAA23501.1"/>
    </source>
</evidence>
<dbReference type="FlyBase" id="FBgn0044055">
    <property type="gene designation" value="HB\T"/>
</dbReference>
<dbReference type="AlphaFoldDB" id="Q27293"/>
<dbReference type="EMBL" id="V00246">
    <property type="protein sequence ID" value="CAA23501.1"/>
    <property type="molecule type" value="Genomic_DNA"/>
</dbReference>
<reference evidence="3" key="2">
    <citation type="journal article" date="1985" name="Nucleic Acids Res.">
        <title>Distinct characteristics of loop sequences of two Drosophila foldback transposable elements.</title>
        <authorList>
            <person name="Brierley H.L."/>
            <person name="Potter S.S."/>
        </authorList>
    </citation>
    <scope>NUCLEOTIDE SEQUENCE</scope>
</reference>
<gene>
    <name evidence="4" type="primary">T</name>
</gene>
<protein>
    <submittedName>
        <fullName evidence="3">Drosophila melanogaster transposon HB1</fullName>
    </submittedName>
</protein>
<evidence type="ECO:0000259" key="1">
    <source>
        <dbReference type="Pfam" id="PF01498"/>
    </source>
</evidence>
<evidence type="ECO:0000313" key="3">
    <source>
        <dbReference type="EMBL" id="CAA25884.1"/>
    </source>
</evidence>
<dbReference type="SMR" id="Q27293"/>
<name>Q27293_DROME</name>
<accession>Q27293</accession>
<dbReference type="GO" id="GO:0003677">
    <property type="term" value="F:DNA binding"/>
    <property type="evidence" value="ECO:0007669"/>
    <property type="project" value="InterPro"/>
</dbReference>
<dbReference type="EMBL" id="X01748">
    <property type="protein sequence ID" value="CAA25884.1"/>
    <property type="molecule type" value="Genomic_DNA"/>
</dbReference>
<dbReference type="GO" id="GO:0015074">
    <property type="term" value="P:DNA integration"/>
    <property type="evidence" value="ECO:0007669"/>
    <property type="project" value="InterPro"/>
</dbReference>
<feature type="domain" description="Transposase Tc1-like" evidence="1">
    <location>
        <begin position="51"/>
        <end position="119"/>
    </location>
</feature>
<sequence>MLILKLRKEGKTYKDIQKTLKCSAKMVSNAIKYKWKPENRGTKHKTTDIEDRRIVSYSKVYRFASFRDIKSELNLGISDVTIRRRLLNQNFSARSPRKVPLPSPRHIKARLSLAKTYLNWPVSKWRNILWTDGSKIMLFGGTGSLQYI</sequence>
<reference evidence="2" key="1">
    <citation type="journal article" date="1982" name="Nature">
        <title>DNA sequence of a foldback transposable element in Drosophila.</title>
        <authorList>
            <person name="Potter S.S."/>
        </authorList>
    </citation>
    <scope>NUCLEOTIDE SEQUENCE</scope>
</reference>
<dbReference type="Gene3D" id="3.30.420.10">
    <property type="entry name" value="Ribonuclease H-like superfamily/Ribonuclease H"/>
    <property type="match status" value="1"/>
</dbReference>
<organism evidence="3">
    <name type="scientific">Drosophila melanogaster</name>
    <name type="common">Fruit fly</name>
    <dbReference type="NCBI Taxonomy" id="7227"/>
    <lineage>
        <taxon>Eukaryota</taxon>
        <taxon>Metazoa</taxon>
        <taxon>Ecdysozoa</taxon>
        <taxon>Arthropoda</taxon>
        <taxon>Hexapoda</taxon>
        <taxon>Insecta</taxon>
        <taxon>Pterygota</taxon>
        <taxon>Neoptera</taxon>
        <taxon>Endopterygota</taxon>
        <taxon>Diptera</taxon>
        <taxon>Brachycera</taxon>
        <taxon>Muscomorpha</taxon>
        <taxon>Ephydroidea</taxon>
        <taxon>Drosophilidae</taxon>
        <taxon>Drosophila</taxon>
        <taxon>Sophophora</taxon>
    </lineage>
</organism>